<dbReference type="PANTHER" id="PTHR40252">
    <property type="entry name" value="BLR0328 PROTEIN"/>
    <property type="match status" value="1"/>
</dbReference>
<gene>
    <name evidence="3" type="ORF">SDC9_117895</name>
</gene>
<dbReference type="EMBL" id="VSSQ01023795">
    <property type="protein sequence ID" value="MPM70933.1"/>
    <property type="molecule type" value="Genomic_DNA"/>
</dbReference>
<dbReference type="AlphaFoldDB" id="A0A645C6I4"/>
<sequence>MGMILFTDQDKVSELSKFTRDEVILCSSSGEYSNRGFREHSIVGFSYNTEEVDVVEIKTPAIRSLKSLQKGYEKVKNNPNAFLFLLCNGLAMEEESILSTLFFIKDDFKIIGGSAGDYCAFEETKIYIGNKKVDSVGIYFNIKKKTQLIKENIYHSTGKRLLVTKSDPIKRIVYEINGNKAVTEYAKALGISEQELSKSFINHPIGKLVHDNIYIASPMKLNPDKSITFYSQILPDTFVDILEPSNITESFRSTVSQIGIKPGFILSIHCILRSLKFKENNTWGVLEKNLLSVTNNQIGFISYGEQFYKKHLNQTMVILVVEE</sequence>
<dbReference type="SMART" id="SM01204">
    <property type="entry name" value="FIST_C"/>
    <property type="match status" value="1"/>
</dbReference>
<protein>
    <recommendedName>
        <fullName evidence="4">FIST domain-containing protein</fullName>
    </recommendedName>
</protein>
<name>A0A645C6I4_9ZZZZ</name>
<dbReference type="InterPro" id="IPR019494">
    <property type="entry name" value="FIST_C"/>
</dbReference>
<evidence type="ECO:0008006" key="4">
    <source>
        <dbReference type="Google" id="ProtNLM"/>
    </source>
</evidence>
<evidence type="ECO:0000259" key="1">
    <source>
        <dbReference type="SMART" id="SM00897"/>
    </source>
</evidence>
<proteinExistence type="predicted"/>
<accession>A0A645C6I4</accession>
<dbReference type="Pfam" id="PF10442">
    <property type="entry name" value="FIST_C"/>
    <property type="match status" value="1"/>
</dbReference>
<feature type="domain" description="FIST" evidence="1">
    <location>
        <begin position="1"/>
        <end position="180"/>
    </location>
</feature>
<dbReference type="SMART" id="SM00897">
    <property type="entry name" value="FIST"/>
    <property type="match status" value="1"/>
</dbReference>
<comment type="caution">
    <text evidence="3">The sequence shown here is derived from an EMBL/GenBank/DDBJ whole genome shotgun (WGS) entry which is preliminary data.</text>
</comment>
<dbReference type="PANTHER" id="PTHR40252:SF2">
    <property type="entry name" value="BLR0328 PROTEIN"/>
    <property type="match status" value="1"/>
</dbReference>
<organism evidence="3">
    <name type="scientific">bioreactor metagenome</name>
    <dbReference type="NCBI Taxonomy" id="1076179"/>
    <lineage>
        <taxon>unclassified sequences</taxon>
        <taxon>metagenomes</taxon>
        <taxon>ecological metagenomes</taxon>
    </lineage>
</organism>
<evidence type="ECO:0000259" key="2">
    <source>
        <dbReference type="SMART" id="SM01204"/>
    </source>
</evidence>
<feature type="domain" description="FIST C-domain" evidence="2">
    <location>
        <begin position="181"/>
        <end position="309"/>
    </location>
</feature>
<evidence type="ECO:0000313" key="3">
    <source>
        <dbReference type="EMBL" id="MPM70933.1"/>
    </source>
</evidence>
<dbReference type="InterPro" id="IPR013702">
    <property type="entry name" value="FIST_domain_N"/>
</dbReference>
<reference evidence="3" key="1">
    <citation type="submission" date="2019-08" db="EMBL/GenBank/DDBJ databases">
        <authorList>
            <person name="Kucharzyk K."/>
            <person name="Murdoch R.W."/>
            <person name="Higgins S."/>
            <person name="Loffler F."/>
        </authorList>
    </citation>
    <scope>NUCLEOTIDE SEQUENCE</scope>
</reference>
<dbReference type="Pfam" id="PF08495">
    <property type="entry name" value="FIST"/>
    <property type="match status" value="1"/>
</dbReference>